<dbReference type="STRING" id="32264.T1JZ43"/>
<dbReference type="GO" id="GO:0007041">
    <property type="term" value="P:lysosomal transport"/>
    <property type="evidence" value="ECO:0007669"/>
    <property type="project" value="InterPro"/>
</dbReference>
<sequence length="1004" mass="112904">MENLIHIKRHDGDQPWQLNTVMSLTFPSHQQVFINLCQPLPKISPLFTDGGCKESTNSSICLVDMNNNSTTSLADYNNIEASYDDEMEAIHLQMISTSSTINLYIHCNPTLKNNQPILVYQKANNLNIEWFDAAGCPKEEVIGEDCQVSVPSMGKIFDLRPLSKTGGYDFPEDGYHYYINVCGPINRTQCGPDSGICHYSKDGKMHYSLGKWSDKVSYSDGILTLVYGGGDPYRNAQKTPRVTKIMFICNATAGVGKPDFVEEANRTYIIHWETNYACPKPIRSVNCIWQNSTHRIDLSPFKKTTGNFIVPLSKSIVVINACSPINPKIHGIQKCPYSSGVCYIPNVFDSKSSKSKALNLGEPIGPPQLLFDDQINLLYTNGDPCPYSDPASQYVTRITFLCDRNAGEGKPNLIEGSPQSCEWLFEWKTSLVCEARPIFAHQCVFEDNMNGLKVDLTKVFDSFSLITEQENSTLKHFFINVCSHRSPAKGYQDMVLAKRCVNSSICYEESTLYDSTSANYISLGNLQSSDYSFQGESLILKFGDGSTCGENKTFSSEIDIKCSSSAITNYLGRDFSECSHKFFLESSLVCGLKSPSCTYRVNDSLVDLRELSSITHAWKVRNIKDKNKIYYFNLCNKIPNDHHAADGISSVVECDLIDDEEHCIHPIGRKDMMTMNMEYNADKSKKALIISYTNDKSNVCSNVSSVTTKIKLVCSSIFRSEPKFIQKIDNGTACEYHFEWETYLACFSHESERLERPMVREGNYFIDNRPELEIDRAINMNEIFNKIHTVVEGKYEYTLDLAGIEADPEGNCKNAAICQREINGSFTRDIGSLKTEMMVTQGTKVKLKLTATNHQKCGKNSRKNVTTTVFFQCSSSESGIGSPKFYYESNDCDYIFLWDTDIVCPSKMQPAADLLAHLRSQSVTKSQGFSAIASMFGALIIIICIVGLAIVPVTWILFRLSYREKRNYLVHWIRSKFRSPVITSFTYSQVSSDSTKLVSMNDDL</sequence>
<dbReference type="HOGENOM" id="CLU_293783_0_0_1"/>
<dbReference type="Proteomes" id="UP000015104">
    <property type="component" value="Unassembled WGS sequence"/>
</dbReference>
<dbReference type="Pfam" id="PF00878">
    <property type="entry name" value="CIMR"/>
    <property type="match status" value="4"/>
</dbReference>
<feature type="domain" description="MRH" evidence="9">
    <location>
        <begin position="144"/>
        <end position="280"/>
    </location>
</feature>
<dbReference type="Gene3D" id="2.70.130.10">
    <property type="entry name" value="Mannose-6-phosphate receptor binding domain"/>
    <property type="match status" value="6"/>
</dbReference>
<evidence type="ECO:0000256" key="3">
    <source>
        <dbReference type="ARBA" id="ARBA00022692"/>
    </source>
</evidence>
<keyword evidence="3 8" id="KW-0812">Transmembrane</keyword>
<dbReference type="InterPro" id="IPR000479">
    <property type="entry name" value="CIMR_rpt"/>
</dbReference>
<evidence type="ECO:0000256" key="2">
    <source>
        <dbReference type="ARBA" id="ARBA00022448"/>
    </source>
</evidence>
<keyword evidence="5 8" id="KW-1133">Transmembrane helix</keyword>
<dbReference type="SMART" id="SM01404">
    <property type="entry name" value="CIMR"/>
    <property type="match status" value="5"/>
</dbReference>
<evidence type="ECO:0000256" key="5">
    <source>
        <dbReference type="ARBA" id="ARBA00022989"/>
    </source>
</evidence>
<dbReference type="GO" id="GO:0000139">
    <property type="term" value="C:Golgi membrane"/>
    <property type="evidence" value="ECO:0007669"/>
    <property type="project" value="UniProtKB-SubCell"/>
</dbReference>
<dbReference type="InterPro" id="IPR009011">
    <property type="entry name" value="Man6P_isomerase_rcpt-bd_dom_sf"/>
</dbReference>
<dbReference type="eggNOG" id="KOG4504">
    <property type="taxonomic scope" value="Eukaryota"/>
</dbReference>
<keyword evidence="2" id="KW-0813">Transport</keyword>
<evidence type="ECO:0000256" key="7">
    <source>
        <dbReference type="ARBA" id="ARBA00023157"/>
    </source>
</evidence>
<dbReference type="AlphaFoldDB" id="T1JZ43"/>
<dbReference type="GO" id="GO:0038023">
    <property type="term" value="F:signaling receptor activity"/>
    <property type="evidence" value="ECO:0007669"/>
    <property type="project" value="InterPro"/>
</dbReference>
<dbReference type="EnsemblMetazoa" id="tetur03g02620.1">
    <property type="protein sequence ID" value="tetur03g02620.1"/>
    <property type="gene ID" value="tetur03g02620"/>
</dbReference>
<evidence type="ECO:0000313" key="10">
    <source>
        <dbReference type="EnsemblMetazoa" id="tetur03g02620.1"/>
    </source>
</evidence>
<evidence type="ECO:0000256" key="1">
    <source>
        <dbReference type="ARBA" id="ARBA00004308"/>
    </source>
</evidence>
<organism evidence="10 11">
    <name type="scientific">Tetranychus urticae</name>
    <name type="common">Two-spotted spider mite</name>
    <dbReference type="NCBI Taxonomy" id="32264"/>
    <lineage>
        <taxon>Eukaryota</taxon>
        <taxon>Metazoa</taxon>
        <taxon>Ecdysozoa</taxon>
        <taxon>Arthropoda</taxon>
        <taxon>Chelicerata</taxon>
        <taxon>Arachnida</taxon>
        <taxon>Acari</taxon>
        <taxon>Acariformes</taxon>
        <taxon>Trombidiformes</taxon>
        <taxon>Prostigmata</taxon>
        <taxon>Eleutherengona</taxon>
        <taxon>Raphignathae</taxon>
        <taxon>Tetranychoidea</taxon>
        <taxon>Tetranychidae</taxon>
        <taxon>Tetranychus</taxon>
    </lineage>
</organism>
<keyword evidence="11" id="KW-1185">Reference proteome</keyword>
<protein>
    <recommendedName>
        <fullName evidence="9">MRH domain-containing protein</fullName>
    </recommendedName>
</protein>
<evidence type="ECO:0000313" key="11">
    <source>
        <dbReference type="Proteomes" id="UP000015104"/>
    </source>
</evidence>
<keyword evidence="6 8" id="KW-0472">Membrane</keyword>
<dbReference type="PROSITE" id="PS51914">
    <property type="entry name" value="MRH"/>
    <property type="match status" value="4"/>
</dbReference>
<dbReference type="EMBL" id="CAEY01001116">
    <property type="status" value="NOT_ANNOTATED_CDS"/>
    <property type="molecule type" value="Genomic_DNA"/>
</dbReference>
<evidence type="ECO:0000259" key="9">
    <source>
        <dbReference type="PROSITE" id="PS51914"/>
    </source>
</evidence>
<evidence type="ECO:0000256" key="4">
    <source>
        <dbReference type="ARBA" id="ARBA00022729"/>
    </source>
</evidence>
<dbReference type="InterPro" id="IPR044865">
    <property type="entry name" value="MRH_dom"/>
</dbReference>
<evidence type="ECO:0000256" key="8">
    <source>
        <dbReference type="SAM" id="Phobius"/>
    </source>
</evidence>
<evidence type="ECO:0000256" key="6">
    <source>
        <dbReference type="ARBA" id="ARBA00023136"/>
    </source>
</evidence>
<feature type="transmembrane region" description="Helical" evidence="8">
    <location>
        <begin position="929"/>
        <end position="958"/>
    </location>
</feature>
<comment type="subcellular location">
    <subcellularLocation>
        <location evidence="1">Endomembrane system</location>
    </subcellularLocation>
</comment>
<dbReference type="GO" id="GO:0010008">
    <property type="term" value="C:endosome membrane"/>
    <property type="evidence" value="ECO:0007669"/>
    <property type="project" value="UniProtKB-SubCell"/>
</dbReference>
<dbReference type="SUPFAM" id="SSF50911">
    <property type="entry name" value="Mannose 6-phosphate receptor domain"/>
    <property type="match status" value="6"/>
</dbReference>
<keyword evidence="7" id="KW-1015">Disulfide bond</keyword>
<dbReference type="PANTHER" id="PTHR15071:SF0">
    <property type="entry name" value="MANNOSE 6-PHOSPHATE RECEPTOR-LIKE PROTEIN 1"/>
    <property type="match status" value="1"/>
</dbReference>
<dbReference type="GO" id="GO:0005537">
    <property type="term" value="F:D-mannose binding"/>
    <property type="evidence" value="ECO:0007669"/>
    <property type="project" value="InterPro"/>
</dbReference>
<reference evidence="11" key="1">
    <citation type="submission" date="2011-08" db="EMBL/GenBank/DDBJ databases">
        <authorList>
            <person name="Rombauts S."/>
        </authorList>
    </citation>
    <scope>NUCLEOTIDE SEQUENCE</scope>
    <source>
        <strain evidence="11">London</strain>
    </source>
</reference>
<feature type="domain" description="MRH" evidence="9">
    <location>
        <begin position="781"/>
        <end position="906"/>
    </location>
</feature>
<dbReference type="PANTHER" id="PTHR15071">
    <property type="entry name" value="MANNOSE-6-PHOSPHATE RECEPTOR FAMILY MEMBER"/>
    <property type="match status" value="1"/>
</dbReference>
<name>T1JZ43_TETUR</name>
<keyword evidence="4" id="KW-0732">Signal</keyword>
<feature type="domain" description="MRH" evidence="9">
    <location>
        <begin position="576"/>
        <end position="748"/>
    </location>
</feature>
<feature type="domain" description="MRH" evidence="9">
    <location>
        <begin position="285"/>
        <end position="435"/>
    </location>
</feature>
<dbReference type="FunFam" id="2.70.130.10:FF:000016">
    <property type="entry name" value="Insulin-like growth factor 2 receptor"/>
    <property type="match status" value="1"/>
</dbReference>
<dbReference type="GO" id="GO:0005802">
    <property type="term" value="C:trans-Golgi network"/>
    <property type="evidence" value="ECO:0007669"/>
    <property type="project" value="TreeGrafter"/>
</dbReference>
<reference evidence="10" key="2">
    <citation type="submission" date="2015-06" db="UniProtKB">
        <authorList>
            <consortium name="EnsemblMetazoa"/>
        </authorList>
    </citation>
    <scope>IDENTIFICATION</scope>
</reference>
<accession>T1JZ43</accession>
<proteinExistence type="predicted"/>